<dbReference type="FunFam" id="3.40.50.300:FF:000210">
    <property type="entry name" value="Si:dkey-16p6.1"/>
    <property type="match status" value="1"/>
</dbReference>
<dbReference type="Pfam" id="PF05729">
    <property type="entry name" value="NACHT"/>
    <property type="match status" value="1"/>
</dbReference>
<dbReference type="InterPro" id="IPR029495">
    <property type="entry name" value="NACHT-assoc"/>
</dbReference>
<keyword evidence="6" id="KW-0067">ATP-binding</keyword>
<dbReference type="FunFam" id="3.80.10.10:FF:001173">
    <property type="entry name" value="Si:ch211-213a13.2"/>
    <property type="match status" value="1"/>
</dbReference>
<name>A0A5A9N5M7_9TELE</name>
<dbReference type="InterPro" id="IPR007111">
    <property type="entry name" value="NACHT_NTPase"/>
</dbReference>
<feature type="domain" description="NACHT" evidence="8">
    <location>
        <begin position="104"/>
        <end position="238"/>
    </location>
</feature>
<dbReference type="FunFam" id="3.80.10.10:FF:001632">
    <property type="entry name" value="Uncharacterized protein"/>
    <property type="match status" value="1"/>
</dbReference>
<dbReference type="InterPro" id="IPR006553">
    <property type="entry name" value="Leu-rich_rpt_Cys-con_subtyp"/>
</dbReference>
<keyword evidence="5" id="KW-0547">Nucleotide-binding</keyword>
<dbReference type="InterPro" id="IPR041267">
    <property type="entry name" value="NLRP_HD2"/>
</dbReference>
<comment type="subcellular location">
    <subcellularLocation>
        <location evidence="1">Cytoplasm</location>
    </subcellularLocation>
</comment>
<evidence type="ECO:0000313" key="10">
    <source>
        <dbReference type="Proteomes" id="UP000324632"/>
    </source>
</evidence>
<dbReference type="SMART" id="SM00367">
    <property type="entry name" value="LRR_CC"/>
    <property type="match status" value="9"/>
</dbReference>
<keyword evidence="3" id="KW-0433">Leucine-rich repeat</keyword>
<dbReference type="Gene3D" id="3.40.50.300">
    <property type="entry name" value="P-loop containing nucleotide triphosphate hydrolases"/>
    <property type="match status" value="1"/>
</dbReference>
<dbReference type="SMART" id="SM01288">
    <property type="entry name" value="FISNA"/>
    <property type="match status" value="1"/>
</dbReference>
<dbReference type="Proteomes" id="UP000324632">
    <property type="component" value="Chromosome 23"/>
</dbReference>
<feature type="region of interest" description="Disordered" evidence="7">
    <location>
        <begin position="2225"/>
        <end position="2261"/>
    </location>
</feature>
<evidence type="ECO:0000256" key="4">
    <source>
        <dbReference type="ARBA" id="ARBA00022737"/>
    </source>
</evidence>
<dbReference type="SUPFAM" id="SSF52047">
    <property type="entry name" value="RNI-like"/>
    <property type="match status" value="7"/>
</dbReference>
<organism evidence="9 10">
    <name type="scientific">Triplophysa tibetana</name>
    <dbReference type="NCBI Taxonomy" id="1572043"/>
    <lineage>
        <taxon>Eukaryota</taxon>
        <taxon>Metazoa</taxon>
        <taxon>Chordata</taxon>
        <taxon>Craniata</taxon>
        <taxon>Vertebrata</taxon>
        <taxon>Euteleostomi</taxon>
        <taxon>Actinopterygii</taxon>
        <taxon>Neopterygii</taxon>
        <taxon>Teleostei</taxon>
        <taxon>Ostariophysi</taxon>
        <taxon>Cypriniformes</taxon>
        <taxon>Nemacheilidae</taxon>
        <taxon>Triplophysa</taxon>
    </lineage>
</organism>
<dbReference type="Pfam" id="PF17779">
    <property type="entry name" value="WHD_NOD2"/>
    <property type="match status" value="1"/>
</dbReference>
<evidence type="ECO:0000256" key="3">
    <source>
        <dbReference type="ARBA" id="ARBA00022614"/>
    </source>
</evidence>
<gene>
    <name evidence="9" type="ORF">E1301_Tti022500</name>
</gene>
<evidence type="ECO:0000256" key="7">
    <source>
        <dbReference type="SAM" id="MobiDB-lite"/>
    </source>
</evidence>
<keyword evidence="10" id="KW-1185">Reference proteome</keyword>
<accession>A0A5A9N5M7</accession>
<keyword evidence="2" id="KW-0963">Cytoplasm</keyword>
<dbReference type="PROSITE" id="PS50837">
    <property type="entry name" value="NACHT"/>
    <property type="match status" value="1"/>
</dbReference>
<dbReference type="Gene3D" id="3.80.10.10">
    <property type="entry name" value="Ribonuclease Inhibitor"/>
    <property type="match status" value="9"/>
</dbReference>
<dbReference type="PANTHER" id="PTHR24106">
    <property type="entry name" value="NACHT, LRR AND CARD DOMAINS-CONTAINING"/>
    <property type="match status" value="1"/>
</dbReference>
<dbReference type="EMBL" id="SOYY01000023">
    <property type="protein sequence ID" value="KAA0704455.1"/>
    <property type="molecule type" value="Genomic_DNA"/>
</dbReference>
<comment type="caution">
    <text evidence="9">The sequence shown here is derived from an EMBL/GenBank/DDBJ whole genome shotgun (WGS) entry which is preliminary data.</text>
</comment>
<proteinExistence type="predicted"/>
<dbReference type="FunFam" id="3.80.10.10:FF:000782">
    <property type="entry name" value="Si:ch211-196h16.4"/>
    <property type="match status" value="3"/>
</dbReference>
<dbReference type="GO" id="GO:0005524">
    <property type="term" value="F:ATP binding"/>
    <property type="evidence" value="ECO:0007669"/>
    <property type="project" value="UniProtKB-KW"/>
</dbReference>
<evidence type="ECO:0000256" key="6">
    <source>
        <dbReference type="ARBA" id="ARBA00022840"/>
    </source>
</evidence>
<dbReference type="SMART" id="SM00365">
    <property type="entry name" value="LRR_SD22"/>
    <property type="match status" value="10"/>
</dbReference>
<keyword evidence="4" id="KW-0677">Repeat</keyword>
<dbReference type="InterPro" id="IPR001611">
    <property type="entry name" value="Leu-rich_rpt"/>
</dbReference>
<sequence>MKQDELAGTLEDELVFIHQRQLKSNLKKRYQCLSEGIAKQGELTNLNKIYTDLYITQGGSEQVNTDHEVMKIESDSRRRELPEEQVKYTNLFEQGEKDKDQRIRSVLTKGVAGIGKSVSVQKFILDWAEGTANQDITFIFPLPFRELNLQEKERLSLMDLVWQFFPETKGLNLTRNEKFKILFVLDGLDECRLPLKFGENEICRDVTVKVPLDVLLTNLINGNLFSSALIWITTRPAAASKIPNEWIHRVTEVRGFDDALKKEYFRKRFPDTTLADRIIKHVVENKSLFIMCHIPVFCWISATVLQNILEEKPQVSDTDDTPKTLTQMYTHFFRFQIQQSSRKYHGEYGPDISWNRGAISSLGNLAFHQLQRNNLIFYDTDLESCGIDLSNASAYSGMCTQIFKEETGIRLGTTYCFVHMSIQEYTASVYAHLFLDESKKNAFAGQQMEQEDETMYGLLTTAVDKALESDNGHLDLFLRFLLGLSLKANRPLLRGLLTQQDNNEQIEEEIVKYIKKKLDSNLSPERSINLFYCLNELNDRSLVNDIQEQLNKGSLSSVELSPAQWSALAFVLVTSNEEREDFELQKFKKSDECLKRLALVVKNSKRALLNDCNLTEESCLTLARVLGSDTCLQELHIENNNLTDSGVELLCTGLVNAKKSKLEILRLSSCDVKEKSCSGLASVLGSDSSGLRELDLSNNQLQDSGVNLLSAGLQKNSTLEILKLSNCSITEEGYKSLASALESNPSHLKELDLTGNDPGESGVKLLTDVQQQSNCKLTTLRFLSPAAEKALEYLKEVLGENLLFLRKLDLSKHKLIPPGMTKLAAVLQDKHCKLQTFILNDNDHFTEEDCAALATAFNSNPTNLEELDLSRSTLRDSGMRSIFTLFENLLCRLIILKLGHIHITKEGCVLLASAFISNPSHLRELDLSGNKIEDFGVTEISKLLQDSECRLEKLRLSGCSITEEGYKSLASALESNPSHMKELDLTGNDPGESGVKLLTDVPNCALKTLRLLKSPEAEKACQYVTGVVGTNPLLVRELNLSKHKLDDTKVMQLAALLEDKHCKLNTLQLINDDISEVGCAALLSALHLNPSNLKELDLSGNQLRDTGIKKISTLLKNTLCQLEKLKLSNCCITENGYKTLASTLRSNPSHLIELDLTENNPGASGVLQLIDLLNASPSCCQLKTIRFLKSPDAEVAYDYLTKVLGKNPLLLTELDLSHNKLGDLNGQQLSALLMDSHSRLEKIKLNDCDPTENNYSALAAVLSCNTILKELDLNNSRLLDSGVKQLCEELKKSELQRLKLNNCELTEESCSVLASVLGSDSSGLRELDLSNNHLQDSGVNLLSAGLQKNSTLEILKLSGCSITEEGYKSLASALESNPSHLKELDLTGNDPGESGVKLLTDVPNCALKTLRLLKSPEAEKACQYVTSVVGTNPLLVRELNLSKHKLDDTKVMQLAALLEDKHCKLNTLQLNNDDISEVGCAALLSALHLNPSNLKVLDLSGNQLKDTGIKKISTLLKNTQCQLEKLKISHCCITEKGYETLVSTLKSSPSHVIELDLTGNNPGESGVTLLIGLLEHEKCTLKTLRYLSPPAEEARDYLAKVLGRNPLLLKELDLSHNKQGDLDVEKLSALLSDSHSRVEKIKLNYCDLTEKNYSALAAVLSSNTILKEMDLNNSRLLDSGVKQLCDKLKSSKLQILKLSNCSITEGGYKSLASALKSNPSHLIELDLAENDPGETGVKELTNAGRNSNCSLRFLKGPAEKAFQYVKEVLGKNPLLDKELNLSKHKLDDTKVMQLAALLKDKHCKINALQLSDCGLTEKNCSALANILSSMSTLEELDISNNHLFDSGVKKIQSGLGNVNCRLEKLRMSACDITEEGYKSLASALKSNPSHLKDLDLTGNDPGESGVKLLNGILKDPKCKLKTLRFLSGLAEDGFNYVKKFSDPLLLGELKLVDRNLDERKVEKLAALLADKHCKVKTLQLCKCNIEEKWCGILTSALHLNLSYLRELDLSGNDIKKGVKHLCDVLGDPRCKIENLWLRGCGLTDEDFAALSSAWNSSLLRQLFLSGNKLGDKGVENLCAQIRNSRTKLKLLELCGCSITEKQCCILASALCSNPSYLRELYLSGNDVKNEGLEQLCHLLNDLNCKLEKLGLNKCNITDVGSLVKKNAVLNLKELDLSNNKIGDSSKKKLIEMVNGSSCILSLDNDNVIIGTLKWIGSLFTAEDNKSAKQNRKKTENLLPLNSETEDLDPGQSTGACGSEVD</sequence>
<evidence type="ECO:0000256" key="5">
    <source>
        <dbReference type="ARBA" id="ARBA00022741"/>
    </source>
</evidence>
<dbReference type="Pfam" id="PF17776">
    <property type="entry name" value="NLRC4_HD2"/>
    <property type="match status" value="1"/>
</dbReference>
<dbReference type="Pfam" id="PF13516">
    <property type="entry name" value="LRR_6"/>
    <property type="match status" value="15"/>
</dbReference>
<evidence type="ECO:0000313" key="9">
    <source>
        <dbReference type="EMBL" id="KAA0704455.1"/>
    </source>
</evidence>
<evidence type="ECO:0000256" key="1">
    <source>
        <dbReference type="ARBA" id="ARBA00004496"/>
    </source>
</evidence>
<dbReference type="SMART" id="SM00368">
    <property type="entry name" value="LRR_RI"/>
    <property type="match status" value="40"/>
</dbReference>
<dbReference type="InterPro" id="IPR032675">
    <property type="entry name" value="LRR_dom_sf"/>
</dbReference>
<protein>
    <submittedName>
        <fullName evidence="9">Ribonuclease inhibitor</fullName>
    </submittedName>
</protein>
<reference evidence="9 10" key="1">
    <citation type="journal article" date="2019" name="Mol. Ecol. Resour.">
        <title>Chromosome-level genome assembly of Triplophysa tibetana, a fish adapted to the harsh high-altitude environment of the Tibetan Plateau.</title>
        <authorList>
            <person name="Yang X."/>
            <person name="Liu H."/>
            <person name="Ma Z."/>
            <person name="Zou Y."/>
            <person name="Zou M."/>
            <person name="Mao Y."/>
            <person name="Li X."/>
            <person name="Wang H."/>
            <person name="Chen T."/>
            <person name="Wang W."/>
            <person name="Yang R."/>
        </authorList>
    </citation>
    <scope>NUCLEOTIDE SEQUENCE [LARGE SCALE GENOMIC DNA]</scope>
    <source>
        <strain evidence="9">TTIB1903HZAU</strain>
        <tissue evidence="9">Muscle</tissue>
    </source>
</reference>
<dbReference type="Pfam" id="PF14484">
    <property type="entry name" value="FISNA"/>
    <property type="match status" value="1"/>
</dbReference>
<dbReference type="InterPro" id="IPR041075">
    <property type="entry name" value="NOD1/2_WH"/>
</dbReference>
<dbReference type="InterPro" id="IPR027417">
    <property type="entry name" value="P-loop_NTPase"/>
</dbReference>
<dbReference type="GO" id="GO:0005737">
    <property type="term" value="C:cytoplasm"/>
    <property type="evidence" value="ECO:0007669"/>
    <property type="project" value="UniProtKB-SubCell"/>
</dbReference>
<dbReference type="PROSITE" id="PS51450">
    <property type="entry name" value="LRR"/>
    <property type="match status" value="7"/>
</dbReference>
<evidence type="ECO:0000259" key="8">
    <source>
        <dbReference type="PROSITE" id="PS50837"/>
    </source>
</evidence>
<dbReference type="InterPro" id="IPR051261">
    <property type="entry name" value="NLR"/>
</dbReference>
<evidence type="ECO:0000256" key="2">
    <source>
        <dbReference type="ARBA" id="ARBA00022490"/>
    </source>
</evidence>